<organism evidence="5 6">
    <name type="scientific">Geodia barretti</name>
    <name type="common">Barrett's horny sponge</name>
    <dbReference type="NCBI Taxonomy" id="519541"/>
    <lineage>
        <taxon>Eukaryota</taxon>
        <taxon>Metazoa</taxon>
        <taxon>Porifera</taxon>
        <taxon>Demospongiae</taxon>
        <taxon>Heteroscleromorpha</taxon>
        <taxon>Tetractinellida</taxon>
        <taxon>Astrophorina</taxon>
        <taxon>Geodiidae</taxon>
        <taxon>Geodia</taxon>
    </lineage>
</organism>
<keyword evidence="2" id="KW-1015">Disulfide bond</keyword>
<dbReference type="Pfam" id="PF00041">
    <property type="entry name" value="fn3"/>
    <property type="match status" value="1"/>
</dbReference>
<evidence type="ECO:0000313" key="6">
    <source>
        <dbReference type="Proteomes" id="UP001174909"/>
    </source>
</evidence>
<dbReference type="Pfam" id="PF13895">
    <property type="entry name" value="Ig_2"/>
    <property type="match status" value="1"/>
</dbReference>
<evidence type="ECO:0000256" key="2">
    <source>
        <dbReference type="ARBA" id="ARBA00023157"/>
    </source>
</evidence>
<dbReference type="CDD" id="cd00096">
    <property type="entry name" value="Ig"/>
    <property type="match status" value="1"/>
</dbReference>
<dbReference type="InterPro" id="IPR013783">
    <property type="entry name" value="Ig-like_fold"/>
</dbReference>
<comment type="caution">
    <text evidence="5">The sequence shown here is derived from an EMBL/GenBank/DDBJ whole genome shotgun (WGS) entry which is preliminary data.</text>
</comment>
<dbReference type="AlphaFoldDB" id="A0AA35S1B4"/>
<feature type="domain" description="Fibronectin type-III" evidence="4">
    <location>
        <begin position="270"/>
        <end position="352"/>
    </location>
</feature>
<dbReference type="SUPFAM" id="SSF48726">
    <property type="entry name" value="Immunoglobulin"/>
    <property type="match status" value="1"/>
</dbReference>
<evidence type="ECO:0000259" key="3">
    <source>
        <dbReference type="PROSITE" id="PS50835"/>
    </source>
</evidence>
<reference evidence="5" key="1">
    <citation type="submission" date="2023-03" db="EMBL/GenBank/DDBJ databases">
        <authorList>
            <person name="Steffen K."/>
            <person name="Cardenas P."/>
        </authorList>
    </citation>
    <scope>NUCLEOTIDE SEQUENCE</scope>
</reference>
<dbReference type="Gene3D" id="2.60.40.10">
    <property type="entry name" value="Immunoglobulins"/>
    <property type="match status" value="2"/>
</dbReference>
<dbReference type="InterPro" id="IPR036116">
    <property type="entry name" value="FN3_sf"/>
</dbReference>
<keyword evidence="5" id="KW-0675">Receptor</keyword>
<evidence type="ECO:0000256" key="1">
    <source>
        <dbReference type="ARBA" id="ARBA00022737"/>
    </source>
</evidence>
<dbReference type="PANTHER" id="PTHR44170:SF6">
    <property type="entry name" value="CONTACTIN"/>
    <property type="match status" value="1"/>
</dbReference>
<feature type="non-terminal residue" evidence="5">
    <location>
        <position position="352"/>
    </location>
</feature>
<protein>
    <submittedName>
        <fullName evidence="5">Receptor-type tyrosine-protein phosphatase F</fullName>
    </submittedName>
</protein>
<dbReference type="InterPro" id="IPR007110">
    <property type="entry name" value="Ig-like_dom"/>
</dbReference>
<accession>A0AA35S1B4</accession>
<keyword evidence="1" id="KW-0677">Repeat</keyword>
<name>A0AA35S1B4_GEOBA</name>
<dbReference type="EMBL" id="CASHTH010001910">
    <property type="protein sequence ID" value="CAI8021620.1"/>
    <property type="molecule type" value="Genomic_DNA"/>
</dbReference>
<feature type="domain" description="Ig-like" evidence="3">
    <location>
        <begin position="169"/>
        <end position="266"/>
    </location>
</feature>
<dbReference type="PROSITE" id="PS50835">
    <property type="entry name" value="IG_LIKE"/>
    <property type="match status" value="1"/>
</dbReference>
<dbReference type="CDD" id="cd00063">
    <property type="entry name" value="FN3"/>
    <property type="match status" value="1"/>
</dbReference>
<dbReference type="InterPro" id="IPR036179">
    <property type="entry name" value="Ig-like_dom_sf"/>
</dbReference>
<dbReference type="PROSITE" id="PS50853">
    <property type="entry name" value="FN3"/>
    <property type="match status" value="1"/>
</dbReference>
<dbReference type="GO" id="GO:0098609">
    <property type="term" value="P:cell-cell adhesion"/>
    <property type="evidence" value="ECO:0007669"/>
    <property type="project" value="TreeGrafter"/>
</dbReference>
<keyword evidence="6" id="KW-1185">Reference proteome</keyword>
<evidence type="ECO:0000313" key="5">
    <source>
        <dbReference type="EMBL" id="CAI8021620.1"/>
    </source>
</evidence>
<sequence length="352" mass="37487">MSRLGVFYLCHPSAYVNSVAQSVVVVMCNRSMMRIVSLLSLFWSLVEVHSQTFPYVSFMGQTLANHSYVNLGEVGRPDLPGGGEGVQCITDLTTCCTSIDGPHRGDWYFPDGTRLLFPAPNVDIHEFRVTQSVELRRNTNANSPVGIFRCDIPTNAVHDVTDISVRDAPVYVGLYTATGGDISISEGVAFDPSQLTLTCVSTGGPATTVTWTRGNVNITGKQNETVLNNPVTAQYTHTLTVTTAGQYTCTVANNKPSSDSASTFVSGPPPPTDVTAVQDGPTSITVTWTPPSPLGGTTGYRISFTGGSDVDIDGGSTNSYTLTGLTNGQTYTISIVAISEHLFSDATTFQIT</sequence>
<gene>
    <name evidence="5" type="ORF">GBAR_LOCUS12806</name>
</gene>
<dbReference type="SUPFAM" id="SSF49265">
    <property type="entry name" value="Fibronectin type III"/>
    <property type="match status" value="1"/>
</dbReference>
<dbReference type="GO" id="GO:0016020">
    <property type="term" value="C:membrane"/>
    <property type="evidence" value="ECO:0007669"/>
    <property type="project" value="UniProtKB-SubCell"/>
</dbReference>
<dbReference type="PANTHER" id="PTHR44170">
    <property type="entry name" value="PROTEIN SIDEKICK"/>
    <property type="match status" value="1"/>
</dbReference>
<proteinExistence type="predicted"/>
<dbReference type="InterPro" id="IPR003961">
    <property type="entry name" value="FN3_dom"/>
</dbReference>
<evidence type="ECO:0000259" key="4">
    <source>
        <dbReference type="PROSITE" id="PS50853"/>
    </source>
</evidence>
<dbReference type="Proteomes" id="UP001174909">
    <property type="component" value="Unassembled WGS sequence"/>
</dbReference>
<dbReference type="SMART" id="SM00060">
    <property type="entry name" value="FN3"/>
    <property type="match status" value="1"/>
</dbReference>